<gene>
    <name evidence="2" type="ordered locus">S70_02165</name>
</gene>
<keyword evidence="1" id="KW-0812">Transmembrane</keyword>
<feature type="transmembrane region" description="Helical" evidence="1">
    <location>
        <begin position="76"/>
        <end position="93"/>
    </location>
</feature>
<dbReference type="KEGG" id="psi:S70_02165"/>
<evidence type="ECO:0000313" key="3">
    <source>
        <dbReference type="Proteomes" id="UP000005012"/>
    </source>
</evidence>
<proteinExistence type="predicted"/>
<dbReference type="GeneID" id="93518839"/>
<dbReference type="EMBL" id="CP003488">
    <property type="protein sequence ID" value="AFH92328.1"/>
    <property type="molecule type" value="Genomic_DNA"/>
</dbReference>
<name>A0A140NI54_PROSM</name>
<protein>
    <submittedName>
        <fullName evidence="2">Phage holin</fullName>
    </submittedName>
</protein>
<sequence length="113" mass="13276">MPDKYEWWEPILRWLQYYLPLIGGFSIATTIAYIRERREGMLWKQSLLEALMCGLLSVGTIRFIEWWLAQNGNTESWSLLAEFCGVVIGFLGTKKLYGIFEMIIQFIKNRFGV</sequence>
<dbReference type="OrthoDB" id="6445064at2"/>
<dbReference type="RefSeq" id="WP_014656238.1">
    <property type="nucleotide sequence ID" value="NC_017731.1"/>
</dbReference>
<evidence type="ECO:0000313" key="2">
    <source>
        <dbReference type="EMBL" id="AFH92328.1"/>
    </source>
</evidence>
<dbReference type="Proteomes" id="UP000005012">
    <property type="component" value="Chromosome"/>
</dbReference>
<dbReference type="InterPro" id="IPR006481">
    <property type="entry name" value="Phage_lambda_GpS_holin"/>
</dbReference>
<reference evidence="3" key="2">
    <citation type="submission" date="2012-04" db="EMBL/GenBank/DDBJ databases">
        <title>Complete genome sequence of Providencia stuartii clinical isolate MRSN 2154.</title>
        <authorList>
            <person name="Clifford R.J."/>
            <person name="Hang J."/>
            <person name="Riley M.C."/>
            <person name="Onmus-Leone F."/>
            <person name="Kuschner R.A."/>
            <person name="Lesho E.P."/>
            <person name="Waterman P.E."/>
        </authorList>
    </citation>
    <scope>NUCLEOTIDE SEQUENCE [LARGE SCALE GENOMIC DNA]</scope>
    <source>
        <strain evidence="3">MRSN 2154</strain>
    </source>
</reference>
<keyword evidence="1" id="KW-1133">Transmembrane helix</keyword>
<evidence type="ECO:0000256" key="1">
    <source>
        <dbReference type="SAM" id="Phobius"/>
    </source>
</evidence>
<feature type="transmembrane region" description="Helical" evidence="1">
    <location>
        <begin position="46"/>
        <end position="64"/>
    </location>
</feature>
<dbReference type="Pfam" id="PF05106">
    <property type="entry name" value="Phage_holin_3_1"/>
    <property type="match status" value="1"/>
</dbReference>
<reference evidence="2 3" key="1">
    <citation type="journal article" date="2012" name="J. Bacteriol.">
        <title>Complete Genome Sequence of Providencia stuartii Clinical Isolate MRSN 2154.</title>
        <authorList>
            <person name="Clifford R.J."/>
            <person name="Hang J."/>
            <person name="Riley M.C."/>
            <person name="Onmus-Leone F."/>
            <person name="Kuschner R.A."/>
            <person name="Lesho E.P."/>
            <person name="Waterman P.E."/>
        </authorList>
    </citation>
    <scope>NUCLEOTIDE SEQUENCE [LARGE SCALE GENOMIC DNA]</scope>
    <source>
        <strain evidence="2 3">MRSN 2154</strain>
    </source>
</reference>
<organism evidence="2 3">
    <name type="scientific">Providencia stuartii (strain MRSN 2154)</name>
    <dbReference type="NCBI Taxonomy" id="1157951"/>
    <lineage>
        <taxon>Bacteria</taxon>
        <taxon>Pseudomonadati</taxon>
        <taxon>Pseudomonadota</taxon>
        <taxon>Gammaproteobacteria</taxon>
        <taxon>Enterobacterales</taxon>
        <taxon>Morganellaceae</taxon>
        <taxon>Providencia</taxon>
    </lineage>
</organism>
<dbReference type="PATRIC" id="fig|1157951.4.peg.430"/>
<keyword evidence="1" id="KW-0472">Membrane</keyword>
<dbReference type="AlphaFoldDB" id="A0A140NI54"/>
<accession>A0A140NI54</accession>
<dbReference type="HOGENOM" id="CLU_118968_1_1_6"/>
<feature type="transmembrane region" description="Helical" evidence="1">
    <location>
        <begin position="15"/>
        <end position="34"/>
    </location>
</feature>